<dbReference type="Gene3D" id="3.10.110.10">
    <property type="entry name" value="Ubiquitin Conjugating Enzyme"/>
    <property type="match status" value="1"/>
</dbReference>
<evidence type="ECO:0000259" key="3">
    <source>
        <dbReference type="Pfam" id="PF18891"/>
    </source>
</evidence>
<dbReference type="Pfam" id="PF18890">
    <property type="entry name" value="FANCL_d2"/>
    <property type="match status" value="1"/>
</dbReference>
<evidence type="ECO:0000313" key="4">
    <source>
        <dbReference type="Proteomes" id="UP001652660"/>
    </source>
</evidence>
<dbReference type="InterPro" id="IPR013083">
    <property type="entry name" value="Znf_RING/FYVE/PHD"/>
</dbReference>
<protein>
    <submittedName>
        <fullName evidence="5">Uncharacterized protein isoform X4</fullName>
    </submittedName>
</protein>
<dbReference type="InterPro" id="IPR026850">
    <property type="entry name" value="FANCL_C"/>
</dbReference>
<dbReference type="SUPFAM" id="SSF57850">
    <property type="entry name" value="RING/U-box"/>
    <property type="match status" value="1"/>
</dbReference>
<dbReference type="Gene3D" id="3.30.40.10">
    <property type="entry name" value="Zinc/RING finger domain, C3HC4 (zinc finger)"/>
    <property type="match status" value="1"/>
</dbReference>
<dbReference type="PANTHER" id="PTHR13206">
    <property type="entry name" value="UBIQUITIN LIGASE PROTEIN PHF9 FANCONI ANEMIA GROUP L PROTEIN"/>
    <property type="match status" value="1"/>
</dbReference>
<dbReference type="Proteomes" id="UP001652660">
    <property type="component" value="Chromosome 7c"/>
</dbReference>
<feature type="domain" description="FANCL UBC-like" evidence="3">
    <location>
        <begin position="111"/>
        <end position="158"/>
    </location>
</feature>
<proteinExistence type="predicted"/>
<dbReference type="InterPro" id="IPR016135">
    <property type="entry name" value="UBQ-conjugating_enzyme/RWD"/>
</dbReference>
<dbReference type="SMART" id="SM01197">
    <property type="entry name" value="FANCL_C"/>
    <property type="match status" value="1"/>
</dbReference>
<accession>A0ABM4V2K3</accession>
<feature type="domain" description="FANCL UBC-like" evidence="2">
    <location>
        <begin position="21"/>
        <end position="104"/>
    </location>
</feature>
<dbReference type="GeneID" id="140003828"/>
<dbReference type="InterPro" id="IPR044037">
    <property type="entry name" value="FANCL_d3"/>
</dbReference>
<name>A0ABM4V2K3_COFAR</name>
<feature type="domain" description="FANCL C-terminal" evidence="1">
    <location>
        <begin position="167"/>
        <end position="241"/>
    </location>
</feature>
<evidence type="ECO:0000259" key="1">
    <source>
        <dbReference type="Pfam" id="PF11793"/>
    </source>
</evidence>
<evidence type="ECO:0000259" key="2">
    <source>
        <dbReference type="Pfam" id="PF18890"/>
    </source>
</evidence>
<evidence type="ECO:0000313" key="5">
    <source>
        <dbReference type="RefSeq" id="XP_071913763.1"/>
    </source>
</evidence>
<organism evidence="4 5">
    <name type="scientific">Coffea arabica</name>
    <name type="common">Arabian coffee</name>
    <dbReference type="NCBI Taxonomy" id="13443"/>
    <lineage>
        <taxon>Eukaryota</taxon>
        <taxon>Viridiplantae</taxon>
        <taxon>Streptophyta</taxon>
        <taxon>Embryophyta</taxon>
        <taxon>Tracheophyta</taxon>
        <taxon>Spermatophyta</taxon>
        <taxon>Magnoliopsida</taxon>
        <taxon>eudicotyledons</taxon>
        <taxon>Gunneridae</taxon>
        <taxon>Pentapetalae</taxon>
        <taxon>asterids</taxon>
        <taxon>lamiids</taxon>
        <taxon>Gentianales</taxon>
        <taxon>Rubiaceae</taxon>
        <taxon>Ixoroideae</taxon>
        <taxon>Gardenieae complex</taxon>
        <taxon>Bertiereae - Coffeeae clade</taxon>
        <taxon>Coffeeae</taxon>
        <taxon>Coffea</taxon>
    </lineage>
</organism>
<dbReference type="InterPro" id="IPR026848">
    <property type="entry name" value="Fancl"/>
</dbReference>
<dbReference type="CDD" id="cd23831">
    <property type="entry name" value="DRWD-N_FANCL"/>
    <property type="match status" value="1"/>
</dbReference>
<dbReference type="CDD" id="cd16490">
    <property type="entry name" value="RING-CH-C4HC3_FANCL"/>
    <property type="match status" value="1"/>
</dbReference>
<keyword evidence="4" id="KW-1185">Reference proteome</keyword>
<dbReference type="Pfam" id="PF18891">
    <property type="entry name" value="FANCL_d3"/>
    <property type="match status" value="1"/>
</dbReference>
<dbReference type="PANTHER" id="PTHR13206:SF0">
    <property type="entry name" value="E3 UBIQUITIN-PROTEIN LIGASE FANCL"/>
    <property type="match status" value="1"/>
</dbReference>
<dbReference type="Pfam" id="PF11793">
    <property type="entry name" value="FANCL_C"/>
    <property type="match status" value="1"/>
</dbReference>
<dbReference type="RefSeq" id="XP_071913763.1">
    <property type="nucleotide sequence ID" value="XM_072057662.1"/>
</dbReference>
<dbReference type="InterPro" id="IPR043898">
    <property type="entry name" value="FANCL_d2"/>
</dbReference>
<gene>
    <name evidence="5" type="primary">LOC140003828</name>
</gene>
<reference evidence="5" key="1">
    <citation type="submission" date="2025-08" db="UniProtKB">
        <authorList>
            <consortium name="RefSeq"/>
        </authorList>
    </citation>
    <scope>IDENTIFICATION</scope>
    <source>
        <tissue evidence="5">Leaves</tissue>
    </source>
</reference>
<sequence>MEVNMEDADGNRCQKLGKSSSFYRRIYSEVEDVGWEHLVRMGEDLTYLSFRVIDKKGRAHILEITLDTNYPKCPPSISADVPHIFNLDWSGNSKLKDAVVQFEHEMIATSPYRCRFLGSDANVNLLRRKWKINCKRWVKDRSFSENLTSILDIELPQPPEVRKDDRQTECGVCYAQYLPIDDELGSKSGSATDYTCENNNCSRAFHSVCLRDWLRSITTTRRSFDVLFGNCPYCSNPVAVKIINKK</sequence>